<dbReference type="EMBL" id="VSWC01000028">
    <property type="protein sequence ID" value="KAA1108705.1"/>
    <property type="molecule type" value="Genomic_DNA"/>
</dbReference>
<gene>
    <name evidence="1" type="ORF">PGT21_022302</name>
</gene>
<dbReference type="AlphaFoldDB" id="A0A5B0Q6C6"/>
<name>A0A5B0Q6C6_PUCGR</name>
<comment type="caution">
    <text evidence="1">The sequence shown here is derived from an EMBL/GenBank/DDBJ whole genome shotgun (WGS) entry which is preliminary data.</text>
</comment>
<keyword evidence="2" id="KW-1185">Reference proteome</keyword>
<proteinExistence type="predicted"/>
<organism evidence="1 2">
    <name type="scientific">Puccinia graminis f. sp. tritici</name>
    <dbReference type="NCBI Taxonomy" id="56615"/>
    <lineage>
        <taxon>Eukaryota</taxon>
        <taxon>Fungi</taxon>
        <taxon>Dikarya</taxon>
        <taxon>Basidiomycota</taxon>
        <taxon>Pucciniomycotina</taxon>
        <taxon>Pucciniomycetes</taxon>
        <taxon>Pucciniales</taxon>
        <taxon>Pucciniaceae</taxon>
        <taxon>Puccinia</taxon>
    </lineage>
</organism>
<evidence type="ECO:0000313" key="2">
    <source>
        <dbReference type="Proteomes" id="UP000324748"/>
    </source>
</evidence>
<sequence>MLWLEKAASPVLDDLVLVWPIRQPYECLLTSQRLQFEFRDCTAQDQPFSSNCCAGLKLSDHPESNFYNSDRCSSLGIIVPRFLQHLPGTLVTSPTTVSTASDFHYAQEHLSQSI</sequence>
<accession>A0A5B0Q6C6</accession>
<evidence type="ECO:0000313" key="1">
    <source>
        <dbReference type="EMBL" id="KAA1108705.1"/>
    </source>
</evidence>
<protein>
    <submittedName>
        <fullName evidence="1">Uncharacterized protein</fullName>
    </submittedName>
</protein>
<dbReference type="Proteomes" id="UP000324748">
    <property type="component" value="Unassembled WGS sequence"/>
</dbReference>
<reference evidence="1 2" key="1">
    <citation type="submission" date="2019-05" db="EMBL/GenBank/DDBJ databases">
        <title>Emergence of the Ug99 lineage of the wheat stem rust pathogen through somatic hybridization.</title>
        <authorList>
            <person name="Li F."/>
            <person name="Upadhyaya N.M."/>
            <person name="Sperschneider J."/>
            <person name="Matny O."/>
            <person name="Nguyen-Phuc H."/>
            <person name="Mago R."/>
            <person name="Raley C."/>
            <person name="Miller M.E."/>
            <person name="Silverstein K.A.T."/>
            <person name="Henningsen E."/>
            <person name="Hirsch C.D."/>
            <person name="Visser B."/>
            <person name="Pretorius Z.A."/>
            <person name="Steffenson B.J."/>
            <person name="Schwessinger B."/>
            <person name="Dodds P.N."/>
            <person name="Figueroa M."/>
        </authorList>
    </citation>
    <scope>NUCLEOTIDE SEQUENCE [LARGE SCALE GENOMIC DNA]</scope>
    <source>
        <strain evidence="1">21-0</strain>
    </source>
</reference>